<dbReference type="InterPro" id="IPR005532">
    <property type="entry name" value="SUMF_dom"/>
</dbReference>
<organism evidence="2 3">
    <name type="scientific">Candidatus Marithioploca araucensis</name>
    <dbReference type="NCBI Taxonomy" id="70273"/>
    <lineage>
        <taxon>Bacteria</taxon>
        <taxon>Pseudomonadati</taxon>
        <taxon>Pseudomonadota</taxon>
        <taxon>Gammaproteobacteria</taxon>
        <taxon>Thiotrichales</taxon>
        <taxon>Thiotrichaceae</taxon>
        <taxon>Candidatus Marithioploca</taxon>
    </lineage>
</organism>
<dbReference type="PANTHER" id="PTHR23150:SF35">
    <property type="entry name" value="BLL6746 PROTEIN"/>
    <property type="match status" value="1"/>
</dbReference>
<dbReference type="SUPFAM" id="SSF56112">
    <property type="entry name" value="Protein kinase-like (PK-like)"/>
    <property type="match status" value="1"/>
</dbReference>
<dbReference type="Pfam" id="PF00069">
    <property type="entry name" value="Pkinase"/>
    <property type="match status" value="1"/>
</dbReference>
<feature type="domain" description="Protein kinase" evidence="1">
    <location>
        <begin position="1"/>
        <end position="195"/>
    </location>
</feature>
<reference evidence="2" key="1">
    <citation type="submission" date="2023-06" db="EMBL/GenBank/DDBJ databases">
        <title>Uncultivated large filamentous bacteria from sulfidic sediments reveal new species and different genomic features in energy metabolism and defense.</title>
        <authorList>
            <person name="Fonseca A."/>
        </authorList>
    </citation>
    <scope>NUCLEOTIDE SEQUENCE</scope>
    <source>
        <strain evidence="2">HSG4</strain>
    </source>
</reference>
<dbReference type="Gene3D" id="3.90.1580.10">
    <property type="entry name" value="paralog of FGE (formylglycine-generating enzyme)"/>
    <property type="match status" value="1"/>
</dbReference>
<comment type="caution">
    <text evidence="2">The sequence shown here is derived from an EMBL/GenBank/DDBJ whole genome shotgun (WGS) entry which is preliminary data.</text>
</comment>
<dbReference type="Pfam" id="PF03781">
    <property type="entry name" value="FGE-sulfatase"/>
    <property type="match status" value="1"/>
</dbReference>
<feature type="non-terminal residue" evidence="2">
    <location>
        <position position="1"/>
    </location>
</feature>
<dbReference type="Proteomes" id="UP001171945">
    <property type="component" value="Unassembled WGS sequence"/>
</dbReference>
<dbReference type="InterPro" id="IPR042095">
    <property type="entry name" value="SUMF_sf"/>
</dbReference>
<name>A0ABT7VV80_9GAMM</name>
<dbReference type="InterPro" id="IPR008271">
    <property type="entry name" value="Ser/Thr_kinase_AS"/>
</dbReference>
<dbReference type="EMBL" id="JAUCGM010000656">
    <property type="protein sequence ID" value="MDM8563466.1"/>
    <property type="molecule type" value="Genomic_DNA"/>
</dbReference>
<dbReference type="InterPro" id="IPR016187">
    <property type="entry name" value="CTDL_fold"/>
</dbReference>
<evidence type="ECO:0000259" key="1">
    <source>
        <dbReference type="PROSITE" id="PS50011"/>
    </source>
</evidence>
<proteinExistence type="predicted"/>
<dbReference type="PANTHER" id="PTHR23150">
    <property type="entry name" value="SULFATASE MODIFYING FACTOR 1, 2"/>
    <property type="match status" value="1"/>
</dbReference>
<keyword evidence="3" id="KW-1185">Reference proteome</keyword>
<dbReference type="InterPro" id="IPR011009">
    <property type="entry name" value="Kinase-like_dom_sf"/>
</dbReference>
<accession>A0ABT7VV80</accession>
<dbReference type="PROSITE" id="PS00108">
    <property type="entry name" value="PROTEIN_KINASE_ST"/>
    <property type="match status" value="1"/>
</dbReference>
<gene>
    <name evidence="2" type="ORF">QUF54_08950</name>
</gene>
<protein>
    <submittedName>
        <fullName evidence="2">SUMF1/EgtB/PvdO family nonheme iron enzyme</fullName>
    </submittedName>
</protein>
<sequence length="446" mass="50196">VPSPFYPYFVTEYIEDTLDGEDWLKKHGQLDVPTGIAVGLQIAKGLQAAHNKGIYHLDLKPANLLFKSTDTGLMVKIIYFGLSGVATSLRDEVSPSNSGGKTVLEQTIVAGTHDYGAPEQLGDNKYGTLSAKSDLFAFGATLYHLMTAKSPRHLNPRYLKEAPPELFELLCDCKEENPELRPSIADVIARLEGLLVEEKEEIKPGDIFRDHLKDDSEGPEMVLIPAGMFRMGDITGNGLDREQPVHEVSVESFAMGRYLVTFAEYDYFCEQTSGWFKKRKKPYDEGWGRGNRPVINVSWYDAVAYTEWLSEQTGQQYRLSTEAEWEYAARAGTETDYWWGNEIDETQANYNMNLGQTSPVGDYDPNPFGLYDMLGNVWEWTCSEYEAPYNGKEKVCISKKSNERRVLRGGSWDIVPRGLRAAFRVDLVPGGRNDGNGFRVVRAAWT</sequence>
<dbReference type="PROSITE" id="PS50011">
    <property type="entry name" value="PROTEIN_KINASE_DOM"/>
    <property type="match status" value="1"/>
</dbReference>
<evidence type="ECO:0000313" key="2">
    <source>
        <dbReference type="EMBL" id="MDM8563466.1"/>
    </source>
</evidence>
<dbReference type="InterPro" id="IPR000719">
    <property type="entry name" value="Prot_kinase_dom"/>
</dbReference>
<dbReference type="SMART" id="SM00220">
    <property type="entry name" value="S_TKc"/>
    <property type="match status" value="1"/>
</dbReference>
<dbReference type="InterPro" id="IPR051043">
    <property type="entry name" value="Sulfatase_Mod_Factor_Kinase"/>
</dbReference>
<dbReference type="SUPFAM" id="SSF56436">
    <property type="entry name" value="C-type lectin-like"/>
    <property type="match status" value="1"/>
</dbReference>
<dbReference type="Gene3D" id="1.10.510.10">
    <property type="entry name" value="Transferase(Phosphotransferase) domain 1"/>
    <property type="match status" value="1"/>
</dbReference>
<evidence type="ECO:0000313" key="3">
    <source>
        <dbReference type="Proteomes" id="UP001171945"/>
    </source>
</evidence>